<organism evidence="7 8">
    <name type="scientific">Vibrio tapetis subsp. tapetis</name>
    <dbReference type="NCBI Taxonomy" id="1671868"/>
    <lineage>
        <taxon>Bacteria</taxon>
        <taxon>Pseudomonadati</taxon>
        <taxon>Pseudomonadota</taxon>
        <taxon>Gammaproteobacteria</taxon>
        <taxon>Vibrionales</taxon>
        <taxon>Vibrionaceae</taxon>
        <taxon>Vibrio</taxon>
    </lineage>
</organism>
<dbReference type="Pfam" id="PF00892">
    <property type="entry name" value="EamA"/>
    <property type="match status" value="2"/>
</dbReference>
<dbReference type="AlphaFoldDB" id="A0A2N8ZK95"/>
<evidence type="ECO:0000256" key="4">
    <source>
        <dbReference type="ARBA" id="ARBA00023136"/>
    </source>
</evidence>
<gene>
    <name evidence="7" type="ORF">VTAP4600_B0720</name>
</gene>
<evidence type="ECO:0000256" key="3">
    <source>
        <dbReference type="ARBA" id="ARBA00022989"/>
    </source>
</evidence>
<feature type="domain" description="EamA" evidence="6">
    <location>
        <begin position="7"/>
        <end position="129"/>
    </location>
</feature>
<evidence type="ECO:0000256" key="5">
    <source>
        <dbReference type="SAM" id="Phobius"/>
    </source>
</evidence>
<evidence type="ECO:0000313" key="8">
    <source>
        <dbReference type="Proteomes" id="UP000235828"/>
    </source>
</evidence>
<feature type="transmembrane region" description="Helical" evidence="5">
    <location>
        <begin position="33"/>
        <end position="51"/>
    </location>
</feature>
<comment type="subcellular location">
    <subcellularLocation>
        <location evidence="1">Membrane</location>
        <topology evidence="1">Multi-pass membrane protein</topology>
    </subcellularLocation>
</comment>
<feature type="transmembrane region" description="Helical" evidence="5">
    <location>
        <begin position="86"/>
        <end position="108"/>
    </location>
</feature>
<feature type="transmembrane region" description="Helical" evidence="5">
    <location>
        <begin position="139"/>
        <end position="156"/>
    </location>
</feature>
<dbReference type="PANTHER" id="PTHR32322">
    <property type="entry name" value="INNER MEMBRANE TRANSPORTER"/>
    <property type="match status" value="1"/>
</dbReference>
<feature type="transmembrane region" description="Helical" evidence="5">
    <location>
        <begin position="115"/>
        <end position="133"/>
    </location>
</feature>
<sequence length="300" mass="32252">MSNKDLALGLFVMFIWGINFAVIKLGVSEVNPLVVTAMRFTLAAIPLVFFVKKPDVPWRYLISYGVVFGLGVWGMASWSVTEGLTVGMAAVLLQVNVLFGLTIGALVFKESITPVKLAGFVLALMGLVTAVIATNGTATLSGVMLILTAALSWSVVSTIVKKSGTTQVFAFSLWGMLFAPVPLLGLAVFLHGPAVLTDSIEAWNWQVSFSVIFQAYPTTLFGYWVWNKLLVKYPMSTATPLTLLVPVFGLIGGYVVFEETMSLMQTLASLLILAGILVIVFAPKLTALRDKKQGVASSMS</sequence>
<feature type="transmembrane region" description="Helical" evidence="5">
    <location>
        <begin position="263"/>
        <end position="282"/>
    </location>
</feature>
<dbReference type="InterPro" id="IPR037185">
    <property type="entry name" value="EmrE-like"/>
</dbReference>
<dbReference type="EMBL" id="LT960612">
    <property type="protein sequence ID" value="SON52331.1"/>
    <property type="molecule type" value="Genomic_DNA"/>
</dbReference>
<dbReference type="PANTHER" id="PTHR32322:SF9">
    <property type="entry name" value="AMINO-ACID METABOLITE EFFLUX PUMP-RELATED"/>
    <property type="match status" value="1"/>
</dbReference>
<feature type="domain" description="EamA" evidence="6">
    <location>
        <begin position="141"/>
        <end position="280"/>
    </location>
</feature>
<reference evidence="7 8" key="1">
    <citation type="submission" date="2017-10" db="EMBL/GenBank/DDBJ databases">
        <authorList>
            <person name="Banno H."/>
            <person name="Chua N.-H."/>
        </authorList>
    </citation>
    <scope>NUCLEOTIDE SEQUENCE [LARGE SCALE GENOMIC DNA]</scope>
    <source>
        <strain evidence="7">Vibrio tapetis CECT4600</strain>
    </source>
</reference>
<keyword evidence="4 5" id="KW-0472">Membrane</keyword>
<feature type="transmembrane region" description="Helical" evidence="5">
    <location>
        <begin position="203"/>
        <end position="226"/>
    </location>
</feature>
<feature type="transmembrane region" description="Helical" evidence="5">
    <location>
        <begin position="168"/>
        <end position="191"/>
    </location>
</feature>
<keyword evidence="2 5" id="KW-0812">Transmembrane</keyword>
<feature type="transmembrane region" description="Helical" evidence="5">
    <location>
        <begin position="238"/>
        <end position="257"/>
    </location>
</feature>
<dbReference type="RefSeq" id="WP_102524610.1">
    <property type="nucleotide sequence ID" value="NZ_LT960612.1"/>
</dbReference>
<dbReference type="Proteomes" id="UP000235828">
    <property type="component" value="Chromosome B"/>
</dbReference>
<evidence type="ECO:0000313" key="7">
    <source>
        <dbReference type="EMBL" id="SON52331.1"/>
    </source>
</evidence>
<keyword evidence="8" id="KW-1185">Reference proteome</keyword>
<evidence type="ECO:0000256" key="2">
    <source>
        <dbReference type="ARBA" id="ARBA00022692"/>
    </source>
</evidence>
<feature type="transmembrane region" description="Helical" evidence="5">
    <location>
        <begin position="7"/>
        <end position="27"/>
    </location>
</feature>
<feature type="transmembrane region" description="Helical" evidence="5">
    <location>
        <begin position="58"/>
        <end position="80"/>
    </location>
</feature>
<dbReference type="InterPro" id="IPR050638">
    <property type="entry name" value="AA-Vitamin_Transporters"/>
</dbReference>
<accession>A0A2N8ZK95</accession>
<proteinExistence type="predicted"/>
<dbReference type="OrthoDB" id="7158585at2"/>
<keyword evidence="3 5" id="KW-1133">Transmembrane helix</keyword>
<evidence type="ECO:0000259" key="6">
    <source>
        <dbReference type="Pfam" id="PF00892"/>
    </source>
</evidence>
<dbReference type="GO" id="GO:0016020">
    <property type="term" value="C:membrane"/>
    <property type="evidence" value="ECO:0007669"/>
    <property type="project" value="UniProtKB-SubCell"/>
</dbReference>
<dbReference type="SUPFAM" id="SSF103481">
    <property type="entry name" value="Multidrug resistance efflux transporter EmrE"/>
    <property type="match status" value="2"/>
</dbReference>
<dbReference type="KEGG" id="vta:B0720"/>
<protein>
    <submittedName>
        <fullName evidence="7">Permease of the drug/metabolite transporter (DMT) superfamily</fullName>
    </submittedName>
</protein>
<dbReference type="InterPro" id="IPR000620">
    <property type="entry name" value="EamA_dom"/>
</dbReference>
<evidence type="ECO:0000256" key="1">
    <source>
        <dbReference type="ARBA" id="ARBA00004141"/>
    </source>
</evidence>
<name>A0A2N8ZK95_9VIBR</name>